<dbReference type="STRING" id="1127696.HMPREF9134_00931"/>
<dbReference type="PIRSF" id="PIRSF000463">
    <property type="entry name" value="GlgB"/>
    <property type="match status" value="1"/>
</dbReference>
<reference evidence="14 15" key="1">
    <citation type="submission" date="2012-05" db="EMBL/GenBank/DDBJ databases">
        <authorList>
            <person name="Weinstock G."/>
            <person name="Sodergren E."/>
            <person name="Lobos E.A."/>
            <person name="Fulton L."/>
            <person name="Fulton R."/>
            <person name="Courtney L."/>
            <person name="Fronick C."/>
            <person name="O'Laughlin M."/>
            <person name="Godfrey J."/>
            <person name="Wilson R.M."/>
            <person name="Miner T."/>
            <person name="Farmer C."/>
            <person name="Delehaunty K."/>
            <person name="Cordes M."/>
            <person name="Minx P."/>
            <person name="Tomlinson C."/>
            <person name="Chen J."/>
            <person name="Wollam A."/>
            <person name="Pepin K.H."/>
            <person name="Bhonagiri V."/>
            <person name="Zhang X."/>
            <person name="Suruliraj S."/>
            <person name="Warren W."/>
            <person name="Mitreva M."/>
            <person name="Mardis E.R."/>
            <person name="Wilson R.K."/>
        </authorList>
    </citation>
    <scope>NUCLEOTIDE SEQUENCE [LARGE SCALE GENOMIC DNA]</scope>
    <source>
        <strain evidence="14 15">F0037</strain>
    </source>
</reference>
<dbReference type="PANTHER" id="PTHR43651">
    <property type="entry name" value="1,4-ALPHA-GLUCAN-BRANCHING ENZYME"/>
    <property type="match status" value="1"/>
</dbReference>
<dbReference type="CDD" id="cd02854">
    <property type="entry name" value="E_set_GBE_euk_N"/>
    <property type="match status" value="1"/>
</dbReference>
<proteinExistence type="inferred from homology"/>
<dbReference type="PATRIC" id="fig|1127696.3.peg.845"/>
<dbReference type="GO" id="GO:0043169">
    <property type="term" value="F:cation binding"/>
    <property type="evidence" value="ECO:0007669"/>
    <property type="project" value="InterPro"/>
</dbReference>
<evidence type="ECO:0000313" key="15">
    <source>
        <dbReference type="Proteomes" id="UP000010408"/>
    </source>
</evidence>
<evidence type="ECO:0000256" key="1">
    <source>
        <dbReference type="ARBA" id="ARBA00000826"/>
    </source>
</evidence>
<feature type="active site" description="Proton donor" evidence="12">
    <location>
        <position position="382"/>
    </location>
</feature>
<dbReference type="Gene3D" id="2.60.40.1180">
    <property type="entry name" value="Golgi alpha-mannosidase II"/>
    <property type="match status" value="1"/>
</dbReference>
<evidence type="ECO:0000256" key="9">
    <source>
        <dbReference type="ARBA" id="ARBA00022807"/>
    </source>
</evidence>
<comment type="catalytic activity">
    <reaction evidence="1">
        <text>Transfers a segment of a (1-&gt;4)-alpha-D-glucan chain to a primary hydroxy group in a similar glucan chain.</text>
        <dbReference type="EC" id="2.4.1.18"/>
    </reaction>
</comment>
<keyword evidence="8" id="KW-0808">Transferase</keyword>
<dbReference type="InterPro" id="IPR006047">
    <property type="entry name" value="GH13_cat_dom"/>
</dbReference>
<name>L1NDV5_9PORP</name>
<evidence type="ECO:0000256" key="10">
    <source>
        <dbReference type="ARBA" id="ARBA00023026"/>
    </source>
</evidence>
<keyword evidence="9" id="KW-0788">Thiol protease</keyword>
<dbReference type="GO" id="GO:0008234">
    <property type="term" value="F:cysteine-type peptidase activity"/>
    <property type="evidence" value="ECO:0007669"/>
    <property type="project" value="UniProtKB-KW"/>
</dbReference>
<comment type="function">
    <text evidence="2">Catalyzes the formation of the alpha-1,6-glucosidic linkages in glycogen by scission of a 1,4-alpha-linked oligosaccharide from growing alpha-1,4-glucan chains and the subsequent attachment of the oligosaccharide to the alpha-1,6 position.</text>
</comment>
<dbReference type="Pfam" id="PF02922">
    <property type="entry name" value="CBM_48"/>
    <property type="match status" value="1"/>
</dbReference>
<dbReference type="Gene3D" id="2.60.40.10">
    <property type="entry name" value="Immunoglobulins"/>
    <property type="match status" value="1"/>
</dbReference>
<dbReference type="Gene3D" id="3.20.20.80">
    <property type="entry name" value="Glycosidases"/>
    <property type="match status" value="1"/>
</dbReference>
<gene>
    <name evidence="14" type="ORF">HMPREF9134_00931</name>
</gene>
<comment type="similarity">
    <text evidence="4">Belongs to the glycosyl hydrolase 13 family. GlgB subfamily.</text>
</comment>
<evidence type="ECO:0000256" key="5">
    <source>
        <dbReference type="ARBA" id="ARBA00012541"/>
    </source>
</evidence>
<dbReference type="AlphaFoldDB" id="L1NDV5"/>
<keyword evidence="6" id="KW-0645">Protease</keyword>
<dbReference type="CDD" id="cd11321">
    <property type="entry name" value="AmyAc_bac_euk_BE"/>
    <property type="match status" value="1"/>
</dbReference>
<dbReference type="SUPFAM" id="SSF51445">
    <property type="entry name" value="(Trans)glycosidases"/>
    <property type="match status" value="1"/>
</dbReference>
<dbReference type="FunFam" id="2.60.40.1180:FF:000050">
    <property type="entry name" value="1,4-alpha-glucan branching enzyme"/>
    <property type="match status" value="1"/>
</dbReference>
<dbReference type="eggNOG" id="COG0296">
    <property type="taxonomic scope" value="Bacteria"/>
</dbReference>
<keyword evidence="9" id="KW-0378">Hydrolase</keyword>
<dbReference type="SUPFAM" id="SSF51011">
    <property type="entry name" value="Glycosyl hydrolase domain"/>
    <property type="match status" value="1"/>
</dbReference>
<comment type="caution">
    <text evidence="14">The sequence shown here is derived from an EMBL/GenBank/DDBJ whole genome shotgun (WGS) entry which is preliminary data.</text>
</comment>
<evidence type="ECO:0000256" key="12">
    <source>
        <dbReference type="PIRSR" id="PIRSR000463-1"/>
    </source>
</evidence>
<accession>L1NDV5</accession>
<organism evidence="14 15">
    <name type="scientific">Porphyromonas catoniae F0037</name>
    <dbReference type="NCBI Taxonomy" id="1127696"/>
    <lineage>
        <taxon>Bacteria</taxon>
        <taxon>Pseudomonadati</taxon>
        <taxon>Bacteroidota</taxon>
        <taxon>Bacteroidia</taxon>
        <taxon>Bacteroidales</taxon>
        <taxon>Porphyromonadaceae</taxon>
        <taxon>Porphyromonas</taxon>
    </lineage>
</organism>
<feature type="active site" description="Nucleophile" evidence="12">
    <location>
        <position position="328"/>
    </location>
</feature>
<evidence type="ECO:0000256" key="8">
    <source>
        <dbReference type="ARBA" id="ARBA00022679"/>
    </source>
</evidence>
<protein>
    <recommendedName>
        <fullName evidence="5">1,4-alpha-glucan branching enzyme</fullName>
        <ecNumber evidence="5">2.4.1.18</ecNumber>
    </recommendedName>
</protein>
<dbReference type="GO" id="GO:0004553">
    <property type="term" value="F:hydrolase activity, hydrolyzing O-glycosyl compounds"/>
    <property type="evidence" value="ECO:0007669"/>
    <property type="project" value="InterPro"/>
</dbReference>
<keyword evidence="11" id="KW-0119">Carbohydrate metabolism</keyword>
<dbReference type="InterPro" id="IPR013780">
    <property type="entry name" value="Glyco_hydro_b"/>
</dbReference>
<sequence length="667" mass="76829">MTKLAMNDPWLKPYEERIHRRMQFTRARERSITQGGDIPLEQFADGYLYYGLHQDERGSWILRESLPGAQSVYLIGSFNGWQTMSVWKLKRIDDYGNWEIKVAKDALHHGDHYRLFVHWGHGCGERIPAWATRVVQDSETGIFSAQIWAPEEEYKFKHARPTCQDEPLMIYECHIGMSSEEGKVSGYREFQEQILPRIVDLGYNAIQIMAIQEHPYYGSFGYHVSSFFAPSSRFGSPDELKQLIDTAHGLGLRVIMDLVHSHAVKNEVEGLAKYDGSRTLFFHEGPRGDHPAWDSLCFDYGRNNVIHFLLSNCKYWLEVFQFDGFRFDGVSSMLYYDHGLGEAFTSYADYFNGHQDADAMAYLTLANKLIHKIHPHAITIAEEVSGMPGLASAIEDGGFGFDYRLAMNIPDFWIKLIKEHPDEAWSPGAIWYELTNRREDEKTISYAESHDQALVGDKTLIFRLADADMYWHMSHATRSLTTDRAVALHKIIRLVTAATMNGGYLTFMGNEFGHPEWIDFPREGNGWSYHYARRQWSLADNSELLYHDLRNFDKAMVHLLDGIHSFNDLPLTQYWSHEDDQVLCFGRGNYIFVFNFHPTLAYTDYAIPVPEGHYSIILDSDAKDFGGYSLIDDTQLHYTQSITYDGEVKDAISLYLPPRTALVLKRN</sequence>
<dbReference type="RefSeq" id="WP_005469370.1">
    <property type="nucleotide sequence ID" value="NZ_KB291046.1"/>
</dbReference>
<dbReference type="SMART" id="SM00642">
    <property type="entry name" value="Aamy"/>
    <property type="match status" value="1"/>
</dbReference>
<dbReference type="InterPro" id="IPR017853">
    <property type="entry name" value="GH"/>
</dbReference>
<dbReference type="InterPro" id="IPR004193">
    <property type="entry name" value="Glyco_hydro_13_N"/>
</dbReference>
<evidence type="ECO:0000256" key="3">
    <source>
        <dbReference type="ARBA" id="ARBA00006067"/>
    </source>
</evidence>
<dbReference type="EMBL" id="AMEQ01000025">
    <property type="protein sequence ID" value="EKY01553.1"/>
    <property type="molecule type" value="Genomic_DNA"/>
</dbReference>
<evidence type="ECO:0000256" key="11">
    <source>
        <dbReference type="ARBA" id="ARBA00023277"/>
    </source>
</evidence>
<dbReference type="EC" id="2.4.1.18" evidence="5"/>
<keyword evidence="10" id="KW-0843">Virulence</keyword>
<dbReference type="GO" id="GO:0006508">
    <property type="term" value="P:proteolysis"/>
    <property type="evidence" value="ECO:0007669"/>
    <property type="project" value="UniProtKB-KW"/>
</dbReference>
<dbReference type="Proteomes" id="UP000010408">
    <property type="component" value="Unassembled WGS sequence"/>
</dbReference>
<comment type="similarity">
    <text evidence="3">Belongs to the peptidase C25 family.</text>
</comment>
<dbReference type="SUPFAM" id="SSF81296">
    <property type="entry name" value="E set domains"/>
    <property type="match status" value="1"/>
</dbReference>
<dbReference type="Pfam" id="PF00128">
    <property type="entry name" value="Alpha-amylase"/>
    <property type="match status" value="1"/>
</dbReference>
<evidence type="ECO:0000256" key="2">
    <source>
        <dbReference type="ARBA" id="ARBA00002953"/>
    </source>
</evidence>
<dbReference type="GO" id="GO:0003844">
    <property type="term" value="F:1,4-alpha-glucan branching enzyme activity"/>
    <property type="evidence" value="ECO:0007669"/>
    <property type="project" value="UniProtKB-EC"/>
</dbReference>
<evidence type="ECO:0000313" key="14">
    <source>
        <dbReference type="EMBL" id="EKY01553.1"/>
    </source>
</evidence>
<keyword evidence="7" id="KW-0328">Glycosyltransferase</keyword>
<dbReference type="Pfam" id="PF02806">
    <property type="entry name" value="Alpha-amylase_C"/>
    <property type="match status" value="1"/>
</dbReference>
<feature type="domain" description="Glycosyl hydrolase family 13 catalytic" evidence="13">
    <location>
        <begin position="193"/>
        <end position="537"/>
    </location>
</feature>
<dbReference type="GO" id="GO:0005737">
    <property type="term" value="C:cytoplasm"/>
    <property type="evidence" value="ECO:0007669"/>
    <property type="project" value="TreeGrafter"/>
</dbReference>
<evidence type="ECO:0000256" key="7">
    <source>
        <dbReference type="ARBA" id="ARBA00022676"/>
    </source>
</evidence>
<dbReference type="PANTHER" id="PTHR43651:SF3">
    <property type="entry name" value="1,4-ALPHA-GLUCAN-BRANCHING ENZYME"/>
    <property type="match status" value="1"/>
</dbReference>
<evidence type="ECO:0000256" key="6">
    <source>
        <dbReference type="ARBA" id="ARBA00022670"/>
    </source>
</evidence>
<dbReference type="InterPro" id="IPR014756">
    <property type="entry name" value="Ig_E-set"/>
</dbReference>
<dbReference type="FunFam" id="3.20.20.80:FF:000001">
    <property type="entry name" value="1,4-alpha-glucan branching enzyme"/>
    <property type="match status" value="1"/>
</dbReference>
<dbReference type="InterPro" id="IPR037439">
    <property type="entry name" value="Branching_enzy"/>
</dbReference>
<evidence type="ECO:0000259" key="13">
    <source>
        <dbReference type="SMART" id="SM00642"/>
    </source>
</evidence>
<dbReference type="InterPro" id="IPR013783">
    <property type="entry name" value="Ig-like_fold"/>
</dbReference>
<dbReference type="GO" id="GO:0005978">
    <property type="term" value="P:glycogen biosynthetic process"/>
    <property type="evidence" value="ECO:0007669"/>
    <property type="project" value="InterPro"/>
</dbReference>
<dbReference type="InterPro" id="IPR006048">
    <property type="entry name" value="A-amylase/branching_C"/>
</dbReference>
<dbReference type="HOGENOM" id="CLU_011131_2_2_10"/>
<evidence type="ECO:0000256" key="4">
    <source>
        <dbReference type="ARBA" id="ARBA00009000"/>
    </source>
</evidence>